<dbReference type="InterPro" id="IPR036386">
    <property type="entry name" value="HscB_C_sf"/>
</dbReference>
<dbReference type="EMBL" id="CAMGYJ010000008">
    <property type="protein sequence ID" value="CAI0467820.1"/>
    <property type="molecule type" value="Genomic_DNA"/>
</dbReference>
<evidence type="ECO:0000256" key="1">
    <source>
        <dbReference type="ARBA" id="ARBA00004173"/>
    </source>
</evidence>
<evidence type="ECO:0000313" key="8">
    <source>
        <dbReference type="EMBL" id="CAI0467820.1"/>
    </source>
</evidence>
<dbReference type="Gene3D" id="1.10.287.110">
    <property type="entry name" value="DnaJ domain"/>
    <property type="match status" value="1"/>
</dbReference>
<proteinExistence type="inferred from homology"/>
<keyword evidence="5" id="KW-0496">Mitochondrion</keyword>
<dbReference type="AlphaFoldDB" id="A0AAV0PB74"/>
<dbReference type="HAMAP" id="MF_00682">
    <property type="entry name" value="HscB"/>
    <property type="match status" value="1"/>
</dbReference>
<organism evidence="8 9">
    <name type="scientific">Linum tenue</name>
    <dbReference type="NCBI Taxonomy" id="586396"/>
    <lineage>
        <taxon>Eukaryota</taxon>
        <taxon>Viridiplantae</taxon>
        <taxon>Streptophyta</taxon>
        <taxon>Embryophyta</taxon>
        <taxon>Tracheophyta</taxon>
        <taxon>Spermatophyta</taxon>
        <taxon>Magnoliopsida</taxon>
        <taxon>eudicotyledons</taxon>
        <taxon>Gunneridae</taxon>
        <taxon>Pentapetalae</taxon>
        <taxon>rosids</taxon>
        <taxon>fabids</taxon>
        <taxon>Malpighiales</taxon>
        <taxon>Linaceae</taxon>
        <taxon>Linum</taxon>
    </lineage>
</organism>
<dbReference type="GO" id="GO:0005739">
    <property type="term" value="C:mitochondrion"/>
    <property type="evidence" value="ECO:0007669"/>
    <property type="project" value="UniProtKB-SubCell"/>
</dbReference>
<comment type="caution">
    <text evidence="8">The sequence shown here is derived from an EMBL/GenBank/DDBJ whole genome shotgun (WGS) entry which is preliminary data.</text>
</comment>
<evidence type="ECO:0000256" key="4">
    <source>
        <dbReference type="ARBA" id="ARBA00022490"/>
    </source>
</evidence>
<gene>
    <name evidence="8" type="ORF">LITE_LOCUS37587</name>
</gene>
<dbReference type="Gene3D" id="1.20.1280.20">
    <property type="entry name" value="HscB, C-terminal domain"/>
    <property type="match status" value="1"/>
</dbReference>
<comment type="similarity">
    <text evidence="3">Belongs to the HscB family.</text>
</comment>
<comment type="subcellular location">
    <subcellularLocation>
        <location evidence="2">Cytoplasm</location>
    </subcellularLocation>
    <subcellularLocation>
        <location evidence="1">Mitochondrion</location>
    </subcellularLocation>
</comment>
<dbReference type="InterPro" id="IPR036869">
    <property type="entry name" value="J_dom_sf"/>
</dbReference>
<dbReference type="SMART" id="SM00271">
    <property type="entry name" value="DnaJ"/>
    <property type="match status" value="1"/>
</dbReference>
<feature type="domain" description="J" evidence="7">
    <location>
        <begin position="116"/>
        <end position="188"/>
    </location>
</feature>
<evidence type="ECO:0000256" key="3">
    <source>
        <dbReference type="ARBA" id="ARBA00010476"/>
    </source>
</evidence>
<dbReference type="InterPro" id="IPR009073">
    <property type="entry name" value="HscB_oligo_C"/>
</dbReference>
<dbReference type="PROSITE" id="PS50076">
    <property type="entry name" value="DNAJ_2"/>
    <property type="match status" value="1"/>
</dbReference>
<dbReference type="SUPFAM" id="SSF46565">
    <property type="entry name" value="Chaperone J-domain"/>
    <property type="match status" value="1"/>
</dbReference>
<dbReference type="SUPFAM" id="SSF47144">
    <property type="entry name" value="HSC20 (HSCB), C-terminal oligomerisation domain"/>
    <property type="match status" value="1"/>
</dbReference>
<name>A0AAV0PB74_9ROSI</name>
<dbReference type="InterPro" id="IPR004640">
    <property type="entry name" value="HscB"/>
</dbReference>
<evidence type="ECO:0000256" key="5">
    <source>
        <dbReference type="ARBA" id="ARBA00023128"/>
    </source>
</evidence>
<dbReference type="InterPro" id="IPR001623">
    <property type="entry name" value="DnaJ_domain"/>
</dbReference>
<dbReference type="FunFam" id="1.10.287.110:FF:000082">
    <property type="entry name" value="Iron-sulfur cluster co-chaperone protein HscB, mitochondrial"/>
    <property type="match status" value="1"/>
</dbReference>
<dbReference type="GO" id="GO:0044571">
    <property type="term" value="P:[2Fe-2S] cluster assembly"/>
    <property type="evidence" value="ECO:0007669"/>
    <property type="project" value="InterPro"/>
</dbReference>
<evidence type="ECO:0000256" key="2">
    <source>
        <dbReference type="ARBA" id="ARBA00004496"/>
    </source>
</evidence>
<keyword evidence="4" id="KW-0963">Cytoplasm</keyword>
<dbReference type="GO" id="GO:0051259">
    <property type="term" value="P:protein complex oligomerization"/>
    <property type="evidence" value="ECO:0007669"/>
    <property type="project" value="InterPro"/>
</dbReference>
<dbReference type="Pfam" id="PF07743">
    <property type="entry name" value="HSCB_C"/>
    <property type="match status" value="1"/>
</dbReference>
<dbReference type="PANTHER" id="PTHR14021:SF15">
    <property type="entry name" value="IRON-SULFUR CLUSTER CO-CHAPERONE PROTEIN HSCB"/>
    <property type="match status" value="1"/>
</dbReference>
<dbReference type="NCBIfam" id="TIGR00714">
    <property type="entry name" value="hscB"/>
    <property type="match status" value="1"/>
</dbReference>
<evidence type="ECO:0000256" key="6">
    <source>
        <dbReference type="ARBA" id="ARBA00023186"/>
    </source>
</evidence>
<dbReference type="FunFam" id="1.20.1280.20:FF:000002">
    <property type="entry name" value="HscB mitochondrial iron-sulfur cluster co-chaperone"/>
    <property type="match status" value="1"/>
</dbReference>
<protein>
    <recommendedName>
        <fullName evidence="7">J domain-containing protein</fullName>
    </recommendedName>
</protein>
<dbReference type="PANTHER" id="PTHR14021">
    <property type="entry name" value="IRON-SULFUR CLUSTER CO-CHAPERONE PROTEIN HSCB"/>
    <property type="match status" value="1"/>
</dbReference>
<keyword evidence="9" id="KW-1185">Reference proteome</keyword>
<evidence type="ECO:0000259" key="7">
    <source>
        <dbReference type="PROSITE" id="PS50076"/>
    </source>
</evidence>
<reference evidence="8" key="1">
    <citation type="submission" date="2022-08" db="EMBL/GenBank/DDBJ databases">
        <authorList>
            <person name="Gutierrez-Valencia J."/>
        </authorList>
    </citation>
    <scope>NUCLEOTIDE SEQUENCE</scope>
</reference>
<sequence length="275" mass="31510">MSTSKKLSSAALPHLLRRRYFPSTACPPPLHDARSPFQLCSSFPVSNSAVERSSSSVAIARFLQNPRVFPRNCFCSQSSGEFSNARCWNCDAQPEPGLFLVCDSCGVIQPVDRSLDYFRLFGLEKKYEIGDAHLHDNYKDWQKKLHPDLVHSKSEKERDFAREQSARVGDAYRTLINPLLRAMYIMKIVGVDVNEEETISDPDLLVEVMEIRESVEEAPDSKALNKIQSQLQEKIDLWSKSFANAFESKSFEEAKDCIRRMTYYERAIEEIVKRL</sequence>
<evidence type="ECO:0000313" key="9">
    <source>
        <dbReference type="Proteomes" id="UP001154282"/>
    </source>
</evidence>
<dbReference type="GO" id="GO:0001671">
    <property type="term" value="F:ATPase activator activity"/>
    <property type="evidence" value="ECO:0007669"/>
    <property type="project" value="InterPro"/>
</dbReference>
<dbReference type="Proteomes" id="UP001154282">
    <property type="component" value="Unassembled WGS sequence"/>
</dbReference>
<accession>A0AAV0PB74</accession>
<keyword evidence="6" id="KW-0143">Chaperone</keyword>
<dbReference type="GO" id="GO:0051087">
    <property type="term" value="F:protein-folding chaperone binding"/>
    <property type="evidence" value="ECO:0007669"/>
    <property type="project" value="InterPro"/>
</dbReference>